<gene>
    <name evidence="1" type="ordered locus">ETAE_0242</name>
</gene>
<name>A0AAU8PEK4_EDWPI</name>
<reference evidence="1 2" key="1">
    <citation type="journal article" date="2009" name="PLoS ONE">
        <title>Genome sequence of the versatile fish pathogen Edwardsiella tarda provides insights into its adaptation to broad host ranges and intracellular niches.</title>
        <authorList>
            <person name="Wang Q."/>
            <person name="Yang M."/>
            <person name="Xiao J."/>
            <person name="Wu H."/>
            <person name="Wang X."/>
            <person name="Lv Y."/>
            <person name="Xu L."/>
            <person name="Zheng H."/>
            <person name="Wang S."/>
            <person name="Zhao G."/>
            <person name="Liu Q."/>
            <person name="Zhang Y."/>
        </authorList>
    </citation>
    <scope>NUCLEOTIDE SEQUENCE [LARGE SCALE GENOMIC DNA]</scope>
    <source>
        <strain evidence="2">EIB202 / CCTCC M208068</strain>
    </source>
</reference>
<dbReference type="Proteomes" id="UP000002634">
    <property type="component" value="Chromosome"/>
</dbReference>
<evidence type="ECO:0000313" key="2">
    <source>
        <dbReference type="Proteomes" id="UP000002634"/>
    </source>
</evidence>
<keyword evidence="2" id="KW-1185">Reference proteome</keyword>
<sequence>MLDRRGLDPRLLMQALNLCGQLFPSIVDNHAVVSIQPT</sequence>
<organism evidence="1 2">
    <name type="scientific">Edwardsiella piscicida</name>
    <dbReference type="NCBI Taxonomy" id="1263550"/>
    <lineage>
        <taxon>Bacteria</taxon>
        <taxon>Pseudomonadati</taxon>
        <taxon>Pseudomonadota</taxon>
        <taxon>Gammaproteobacteria</taxon>
        <taxon>Enterobacterales</taxon>
        <taxon>Hafniaceae</taxon>
        <taxon>Edwardsiella</taxon>
    </lineage>
</organism>
<protein>
    <submittedName>
        <fullName evidence="1">Uncharacterized protein</fullName>
    </submittedName>
</protein>
<evidence type="ECO:0000313" key="1">
    <source>
        <dbReference type="EMBL" id="ACY83089.1"/>
    </source>
</evidence>
<proteinExistence type="predicted"/>
<dbReference type="EMBL" id="CP001135">
    <property type="protein sequence ID" value="ACY83089.1"/>
    <property type="molecule type" value="Genomic_DNA"/>
</dbReference>
<dbReference type="AlphaFoldDB" id="A0AAU8PEK4"/>
<accession>A0AAU8PEK4</accession>
<dbReference type="KEGG" id="etr:ETAE_0242"/>